<dbReference type="Proteomes" id="UP000707356">
    <property type="component" value="Unassembled WGS sequence"/>
</dbReference>
<evidence type="ECO:0000313" key="2">
    <source>
        <dbReference type="EMBL" id="MBW4464593.1"/>
    </source>
</evidence>
<reference evidence="2" key="1">
    <citation type="submission" date="2021-05" db="EMBL/GenBank/DDBJ databases">
        <authorList>
            <person name="Pietrasiak N."/>
            <person name="Ward R."/>
            <person name="Stajich J.E."/>
            <person name="Kurbessoian T."/>
        </authorList>
    </citation>
    <scope>NUCLEOTIDE SEQUENCE</scope>
    <source>
        <strain evidence="2">GSE-TBD4-15B</strain>
    </source>
</reference>
<evidence type="ECO:0000313" key="3">
    <source>
        <dbReference type="Proteomes" id="UP000707356"/>
    </source>
</evidence>
<reference evidence="2" key="2">
    <citation type="journal article" date="2022" name="Microbiol. Resour. Announc.">
        <title>Metagenome Sequencing to Explore Phylogenomics of Terrestrial Cyanobacteria.</title>
        <authorList>
            <person name="Ward R.D."/>
            <person name="Stajich J.E."/>
            <person name="Johansen J.R."/>
            <person name="Huntemann M."/>
            <person name="Clum A."/>
            <person name="Foster B."/>
            <person name="Foster B."/>
            <person name="Roux S."/>
            <person name="Palaniappan K."/>
            <person name="Varghese N."/>
            <person name="Mukherjee S."/>
            <person name="Reddy T.B.K."/>
            <person name="Daum C."/>
            <person name="Copeland A."/>
            <person name="Chen I.A."/>
            <person name="Ivanova N.N."/>
            <person name="Kyrpides N.C."/>
            <person name="Shapiro N."/>
            <person name="Eloe-Fadrosh E.A."/>
            <person name="Pietrasiak N."/>
        </authorList>
    </citation>
    <scope>NUCLEOTIDE SEQUENCE</scope>
    <source>
        <strain evidence="2">GSE-TBD4-15B</strain>
    </source>
</reference>
<dbReference type="AlphaFoldDB" id="A0A951U3F4"/>
<dbReference type="EMBL" id="JAHHHV010000016">
    <property type="protein sequence ID" value="MBW4464593.1"/>
    <property type="molecule type" value="Genomic_DNA"/>
</dbReference>
<keyword evidence="1" id="KW-0732">Signal</keyword>
<sequence>MKLSTAVKATVGTVALLFTFTAQQVQAGTLHNGWNYSIDSFNDGTEGNVIGAKSKFEFYGMAYKQTKDKVYFAINSNLSLDGYKDKNSLNGSIGYGDLFLNFSQPGAKPGTQPASFSSGNLQAIRFDATNDTQFTKQETTIGKNNKPVTTTTKYTPELGLYDDVTATSLTTKNSGYKTMQQHADTIKRLGGVDSYGDMPVSTSYFGDNSKTAAPTHMAAGSFLSGIQMISNFSGLGLDFGNFNAVGSHTFGFSVDRAFLNNGQNGSFIASLFAECGNDGLVLSGELQDVPESSVMAGLAAVGLLAAARRRRLA</sequence>
<name>A0A951U3F4_9CYAN</name>
<accession>A0A951U3F4</accession>
<evidence type="ECO:0000256" key="1">
    <source>
        <dbReference type="SAM" id="SignalP"/>
    </source>
</evidence>
<dbReference type="InterPro" id="IPR013424">
    <property type="entry name" value="Ice-binding_C"/>
</dbReference>
<gene>
    <name evidence="2" type="ORF">KME07_04010</name>
</gene>
<dbReference type="NCBIfam" id="NF041930">
    <property type="entry name" value="Xrt_dep_XDD3"/>
    <property type="match status" value="1"/>
</dbReference>
<comment type="caution">
    <text evidence="2">The sequence shown here is derived from an EMBL/GenBank/DDBJ whole genome shotgun (WGS) entry which is preliminary data.</text>
</comment>
<protein>
    <submittedName>
        <fullName evidence="2">PEP-CTERM sorting domain-containing protein</fullName>
    </submittedName>
</protein>
<dbReference type="NCBIfam" id="TIGR02595">
    <property type="entry name" value="PEP_CTERM"/>
    <property type="match status" value="1"/>
</dbReference>
<proteinExistence type="predicted"/>
<feature type="chain" id="PRO_5037301197" evidence="1">
    <location>
        <begin position="28"/>
        <end position="313"/>
    </location>
</feature>
<feature type="signal peptide" evidence="1">
    <location>
        <begin position="1"/>
        <end position="27"/>
    </location>
</feature>
<organism evidence="2 3">
    <name type="scientific">Pegethrix bostrychoides GSE-TBD4-15B</name>
    <dbReference type="NCBI Taxonomy" id="2839662"/>
    <lineage>
        <taxon>Bacteria</taxon>
        <taxon>Bacillati</taxon>
        <taxon>Cyanobacteriota</taxon>
        <taxon>Cyanophyceae</taxon>
        <taxon>Oculatellales</taxon>
        <taxon>Oculatellaceae</taxon>
        <taxon>Pegethrix</taxon>
    </lineage>
</organism>